<dbReference type="Proteomes" id="UP000615446">
    <property type="component" value="Unassembled WGS sequence"/>
</dbReference>
<accession>A0A8H3LV31</accession>
<name>A0A8H3LV31_9GLOM</name>
<evidence type="ECO:0000313" key="1">
    <source>
        <dbReference type="EMBL" id="GES93564.1"/>
    </source>
</evidence>
<reference evidence="1" key="1">
    <citation type="submission" date="2019-10" db="EMBL/GenBank/DDBJ databases">
        <title>Conservation and host-specific expression of non-tandemly repeated heterogenous ribosome RNA gene in arbuscular mycorrhizal fungi.</title>
        <authorList>
            <person name="Maeda T."/>
            <person name="Kobayashi Y."/>
            <person name="Nakagawa T."/>
            <person name="Ezawa T."/>
            <person name="Yamaguchi K."/>
            <person name="Bino T."/>
            <person name="Nishimoto Y."/>
            <person name="Shigenobu S."/>
            <person name="Kawaguchi M."/>
        </authorList>
    </citation>
    <scope>NUCLEOTIDE SEQUENCE</scope>
    <source>
        <strain evidence="1">HR1</strain>
    </source>
</reference>
<proteinExistence type="predicted"/>
<protein>
    <recommendedName>
        <fullName evidence="3">TLDc domain-containing protein</fullName>
    </recommendedName>
</protein>
<dbReference type="AlphaFoldDB" id="A0A8H3LV31"/>
<dbReference type="EMBL" id="BLAL01000228">
    <property type="protein sequence ID" value="GES93564.1"/>
    <property type="molecule type" value="Genomic_DNA"/>
</dbReference>
<evidence type="ECO:0000313" key="2">
    <source>
        <dbReference type="Proteomes" id="UP000615446"/>
    </source>
</evidence>
<evidence type="ECO:0008006" key="3">
    <source>
        <dbReference type="Google" id="ProtNLM"/>
    </source>
</evidence>
<dbReference type="OrthoDB" id="2428684at2759"/>
<sequence length="69" mass="7760">MDGIVGGYNPLKWQSSDTWGITNDSFIFLFKSNNIKESIISNVENAECTLNYHSTNGPYFENRANKPLG</sequence>
<gene>
    <name evidence="1" type="ORF">RCL2_002030800</name>
</gene>
<comment type="caution">
    <text evidence="1">The sequence shown here is derived from an EMBL/GenBank/DDBJ whole genome shotgun (WGS) entry which is preliminary data.</text>
</comment>
<organism evidence="1 2">
    <name type="scientific">Rhizophagus clarus</name>
    <dbReference type="NCBI Taxonomy" id="94130"/>
    <lineage>
        <taxon>Eukaryota</taxon>
        <taxon>Fungi</taxon>
        <taxon>Fungi incertae sedis</taxon>
        <taxon>Mucoromycota</taxon>
        <taxon>Glomeromycotina</taxon>
        <taxon>Glomeromycetes</taxon>
        <taxon>Glomerales</taxon>
        <taxon>Glomeraceae</taxon>
        <taxon>Rhizophagus</taxon>
    </lineage>
</organism>